<dbReference type="AlphaFoldDB" id="A0A804NS02"/>
<dbReference type="Gramene" id="Zm00001eb181750_T001">
    <property type="protein sequence ID" value="Zm00001eb181750_P001"/>
    <property type="gene ID" value="Zm00001eb181750"/>
</dbReference>
<dbReference type="Proteomes" id="UP000007305">
    <property type="component" value="Chromosome 4"/>
</dbReference>
<feature type="region of interest" description="Disordered" evidence="1">
    <location>
        <begin position="196"/>
        <end position="215"/>
    </location>
</feature>
<dbReference type="EnsemblPlants" id="Zm00001eb181750_T001">
    <property type="protein sequence ID" value="Zm00001eb181750_P001"/>
    <property type="gene ID" value="Zm00001eb181750"/>
</dbReference>
<protein>
    <submittedName>
        <fullName evidence="2">Uncharacterized protein</fullName>
    </submittedName>
</protein>
<name>A0A804NS02_MAIZE</name>
<feature type="compositionally biased region" description="Basic and acidic residues" evidence="1">
    <location>
        <begin position="138"/>
        <end position="163"/>
    </location>
</feature>
<feature type="region of interest" description="Disordered" evidence="1">
    <location>
        <begin position="1"/>
        <end position="186"/>
    </location>
</feature>
<evidence type="ECO:0000256" key="1">
    <source>
        <dbReference type="SAM" id="MobiDB-lite"/>
    </source>
</evidence>
<proteinExistence type="predicted"/>
<reference evidence="3" key="1">
    <citation type="journal article" date="2009" name="Science">
        <title>The B73 maize genome: complexity, diversity, and dynamics.</title>
        <authorList>
            <person name="Schnable P.S."/>
            <person name="Ware D."/>
            <person name="Fulton R.S."/>
            <person name="Stein J.C."/>
            <person name="Wei F."/>
            <person name="Pasternak S."/>
            <person name="Liang C."/>
            <person name="Zhang J."/>
            <person name="Fulton L."/>
            <person name="Graves T.A."/>
            <person name="Minx P."/>
            <person name="Reily A.D."/>
            <person name="Courtney L."/>
            <person name="Kruchowski S.S."/>
            <person name="Tomlinson C."/>
            <person name="Strong C."/>
            <person name="Delehaunty K."/>
            <person name="Fronick C."/>
            <person name="Courtney B."/>
            <person name="Rock S.M."/>
            <person name="Belter E."/>
            <person name="Du F."/>
            <person name="Kim K."/>
            <person name="Abbott R.M."/>
            <person name="Cotton M."/>
            <person name="Levy A."/>
            <person name="Marchetto P."/>
            <person name="Ochoa K."/>
            <person name="Jackson S.M."/>
            <person name="Gillam B."/>
            <person name="Chen W."/>
            <person name="Yan L."/>
            <person name="Higginbotham J."/>
            <person name="Cardenas M."/>
            <person name="Waligorski J."/>
            <person name="Applebaum E."/>
            <person name="Phelps L."/>
            <person name="Falcone J."/>
            <person name="Kanchi K."/>
            <person name="Thane T."/>
            <person name="Scimone A."/>
            <person name="Thane N."/>
            <person name="Henke J."/>
            <person name="Wang T."/>
            <person name="Ruppert J."/>
            <person name="Shah N."/>
            <person name="Rotter K."/>
            <person name="Hodges J."/>
            <person name="Ingenthron E."/>
            <person name="Cordes M."/>
            <person name="Kohlberg S."/>
            <person name="Sgro J."/>
            <person name="Delgado B."/>
            <person name="Mead K."/>
            <person name="Chinwalla A."/>
            <person name="Leonard S."/>
            <person name="Crouse K."/>
            <person name="Collura K."/>
            <person name="Kudrna D."/>
            <person name="Currie J."/>
            <person name="He R."/>
            <person name="Angelova A."/>
            <person name="Rajasekar S."/>
            <person name="Mueller T."/>
            <person name="Lomeli R."/>
            <person name="Scara G."/>
            <person name="Ko A."/>
            <person name="Delaney K."/>
            <person name="Wissotski M."/>
            <person name="Lopez G."/>
            <person name="Campos D."/>
            <person name="Braidotti M."/>
            <person name="Ashley E."/>
            <person name="Golser W."/>
            <person name="Kim H."/>
            <person name="Lee S."/>
            <person name="Lin J."/>
            <person name="Dujmic Z."/>
            <person name="Kim W."/>
            <person name="Talag J."/>
            <person name="Zuccolo A."/>
            <person name="Fan C."/>
            <person name="Sebastian A."/>
            <person name="Kramer M."/>
            <person name="Spiegel L."/>
            <person name="Nascimento L."/>
            <person name="Zutavern T."/>
            <person name="Miller B."/>
            <person name="Ambroise C."/>
            <person name="Muller S."/>
            <person name="Spooner W."/>
            <person name="Narechania A."/>
            <person name="Ren L."/>
            <person name="Wei S."/>
            <person name="Kumari S."/>
            <person name="Faga B."/>
            <person name="Levy M.J."/>
            <person name="McMahan L."/>
            <person name="Van Buren P."/>
            <person name="Vaughn M.W."/>
            <person name="Ying K."/>
            <person name="Yeh C.-T."/>
            <person name="Emrich S.J."/>
            <person name="Jia Y."/>
            <person name="Kalyanaraman A."/>
            <person name="Hsia A.-P."/>
            <person name="Barbazuk W.B."/>
            <person name="Baucom R.S."/>
            <person name="Brutnell T.P."/>
            <person name="Carpita N.C."/>
            <person name="Chaparro C."/>
            <person name="Chia J.-M."/>
            <person name="Deragon J.-M."/>
            <person name="Estill J.C."/>
            <person name="Fu Y."/>
            <person name="Jeddeloh J.A."/>
            <person name="Han Y."/>
            <person name="Lee H."/>
            <person name="Li P."/>
            <person name="Lisch D.R."/>
            <person name="Liu S."/>
            <person name="Liu Z."/>
            <person name="Nagel D.H."/>
            <person name="McCann M.C."/>
            <person name="SanMiguel P."/>
            <person name="Myers A.M."/>
            <person name="Nettleton D."/>
            <person name="Nguyen J."/>
            <person name="Penning B.W."/>
            <person name="Ponnala L."/>
            <person name="Schneider K.L."/>
            <person name="Schwartz D.C."/>
            <person name="Sharma A."/>
            <person name="Soderlund C."/>
            <person name="Springer N.M."/>
            <person name="Sun Q."/>
            <person name="Wang H."/>
            <person name="Waterman M."/>
            <person name="Westerman R."/>
            <person name="Wolfgruber T.K."/>
            <person name="Yang L."/>
            <person name="Yu Y."/>
            <person name="Zhang L."/>
            <person name="Zhou S."/>
            <person name="Zhu Q."/>
            <person name="Bennetzen J.L."/>
            <person name="Dawe R.K."/>
            <person name="Jiang J."/>
            <person name="Jiang N."/>
            <person name="Presting G.G."/>
            <person name="Wessler S.R."/>
            <person name="Aluru S."/>
            <person name="Martienssen R.A."/>
            <person name="Clifton S.W."/>
            <person name="McCombie W.R."/>
            <person name="Wing R.A."/>
            <person name="Wilson R.K."/>
        </authorList>
    </citation>
    <scope>NUCLEOTIDE SEQUENCE [LARGE SCALE GENOMIC DNA]</scope>
    <source>
        <strain evidence="3">cv. B73</strain>
    </source>
</reference>
<accession>A0A804NS02</accession>
<organism evidence="2 3">
    <name type="scientific">Zea mays</name>
    <name type="common">Maize</name>
    <dbReference type="NCBI Taxonomy" id="4577"/>
    <lineage>
        <taxon>Eukaryota</taxon>
        <taxon>Viridiplantae</taxon>
        <taxon>Streptophyta</taxon>
        <taxon>Embryophyta</taxon>
        <taxon>Tracheophyta</taxon>
        <taxon>Spermatophyta</taxon>
        <taxon>Magnoliopsida</taxon>
        <taxon>Liliopsida</taxon>
        <taxon>Poales</taxon>
        <taxon>Poaceae</taxon>
        <taxon>PACMAD clade</taxon>
        <taxon>Panicoideae</taxon>
        <taxon>Andropogonodae</taxon>
        <taxon>Andropogoneae</taxon>
        <taxon>Tripsacinae</taxon>
        <taxon>Zea</taxon>
    </lineage>
</organism>
<reference evidence="2" key="3">
    <citation type="submission" date="2021-05" db="UniProtKB">
        <authorList>
            <consortium name="EnsemblPlants"/>
        </authorList>
    </citation>
    <scope>IDENTIFICATION</scope>
    <source>
        <strain evidence="2">cv. B73</strain>
    </source>
</reference>
<evidence type="ECO:0000313" key="3">
    <source>
        <dbReference type="Proteomes" id="UP000007305"/>
    </source>
</evidence>
<reference evidence="2" key="2">
    <citation type="submission" date="2019-07" db="EMBL/GenBank/DDBJ databases">
        <authorList>
            <person name="Seetharam A."/>
            <person name="Woodhouse M."/>
            <person name="Cannon E."/>
        </authorList>
    </citation>
    <scope>NUCLEOTIDE SEQUENCE [LARGE SCALE GENOMIC DNA]</scope>
    <source>
        <strain evidence="2">cv. B73</strain>
    </source>
</reference>
<feature type="compositionally biased region" description="Basic and acidic residues" evidence="1">
    <location>
        <begin position="205"/>
        <end position="215"/>
    </location>
</feature>
<dbReference type="InParanoid" id="A0A804NS02"/>
<evidence type="ECO:0000313" key="2">
    <source>
        <dbReference type="EnsemblPlants" id="Zm00001eb181750_P001"/>
    </source>
</evidence>
<sequence length="253" mass="27249">MGGNLRPGTQGRAQGSSACHHGGQSRDHAGEPTAAMEESEQRGGTAGQGRNPSRDRGTRVGSMSLGWGERATQRKTGKSLGRTESDAQGAEAADRARPGKLVGTTGHGGIGKSELGTEEEIRERQPGNCAGQQGAARAKGERQGAQRLARREPEPEQKSERHGSSRPLAGQYGSRDTGMEELDEALGVCREQTGELQGAAAMAGDAERHGSFSEERERWALGEKIRKTENVRWIYTTDKRRWLEEYQGRTAIG</sequence>
<keyword evidence="3" id="KW-1185">Reference proteome</keyword>